<dbReference type="InterPro" id="IPR013431">
    <property type="entry name" value="Delta_60_rpt"/>
</dbReference>
<proteinExistence type="predicted"/>
<gene>
    <name evidence="2" type="ORF">R7226_05075</name>
</gene>
<dbReference type="EMBL" id="JAWSTH010000008">
    <property type="protein sequence ID" value="MDW5593697.1"/>
    <property type="molecule type" value="Genomic_DNA"/>
</dbReference>
<name>A0ABU4HKA0_9ACTN</name>
<keyword evidence="1" id="KW-0732">Signal</keyword>
<protein>
    <recommendedName>
        <fullName evidence="4">Delta-60 repeat domain-containing protein</fullName>
    </recommendedName>
</protein>
<dbReference type="Pfam" id="PF17164">
    <property type="entry name" value="DUF5122"/>
    <property type="match status" value="2"/>
</dbReference>
<feature type="signal peptide" evidence="1">
    <location>
        <begin position="1"/>
        <end position="24"/>
    </location>
</feature>
<sequence>MPSTRLPVLIAAAAAALAAFPAVASGAARPDPSFGAGRGYVTTSIPGYSAVAYAAAATGARTVVAGQAITRSGDGQVLVARYLAGGRLDPSFGTDGIFRSSLPARDGPFIGTSLAVEPQTGRLLVGGGYGQGSMLALRLTAGGQLDRSFGAGRGYATVSAGGIAQTIALDSAGRVLLGGSNANVNGRPMVVARLTRDGALDRSFGSAGRAQSVFWNPMMASSAGVSGLVTTPGGGIVAAGHLDYIGGDGHGSAGLFALTSAGQPQTGFGTAGHTEIAFPKQPSGFQQWFPCTLLRDAQGRLTVSGNGSRGGAGAVLSIRLTPAGALDPSFGTGGRSSVAGPSGASDTTCGAVPAPGNGLTVGVGSTLARITGSGAYDPAFGPGGRVRIISPRGVGLNAVAASTSGSVVAAGSAGRRLYIARWLTS</sequence>
<organism evidence="2 3">
    <name type="scientific">Conexibacter stalactiti</name>
    <dbReference type="NCBI Taxonomy" id="1940611"/>
    <lineage>
        <taxon>Bacteria</taxon>
        <taxon>Bacillati</taxon>
        <taxon>Actinomycetota</taxon>
        <taxon>Thermoleophilia</taxon>
        <taxon>Solirubrobacterales</taxon>
        <taxon>Conexibacteraceae</taxon>
        <taxon>Conexibacter</taxon>
    </lineage>
</organism>
<dbReference type="Gene3D" id="2.80.10.50">
    <property type="match status" value="3"/>
</dbReference>
<evidence type="ECO:0000256" key="1">
    <source>
        <dbReference type="SAM" id="SignalP"/>
    </source>
</evidence>
<dbReference type="NCBIfam" id="TIGR02608">
    <property type="entry name" value="delta_60_rpt"/>
    <property type="match status" value="5"/>
</dbReference>
<dbReference type="RefSeq" id="WP_318595957.1">
    <property type="nucleotide sequence ID" value="NZ_JAWSTH010000008.1"/>
</dbReference>
<dbReference type="Proteomes" id="UP001284601">
    <property type="component" value="Unassembled WGS sequence"/>
</dbReference>
<comment type="caution">
    <text evidence="2">The sequence shown here is derived from an EMBL/GenBank/DDBJ whole genome shotgun (WGS) entry which is preliminary data.</text>
</comment>
<evidence type="ECO:0008006" key="4">
    <source>
        <dbReference type="Google" id="ProtNLM"/>
    </source>
</evidence>
<dbReference type="SUPFAM" id="SSF101898">
    <property type="entry name" value="NHL repeat"/>
    <property type="match status" value="1"/>
</dbReference>
<reference evidence="3" key="1">
    <citation type="submission" date="2023-07" db="EMBL/GenBank/DDBJ databases">
        <title>Conexibacter stalactiti sp. nov., isolated from stalactites in a lava cave and emended description of the genus Conexibacter.</title>
        <authorList>
            <person name="Lee S.D."/>
        </authorList>
    </citation>
    <scope>NUCLEOTIDE SEQUENCE [LARGE SCALE GENOMIC DNA]</scope>
    <source>
        <strain evidence="3">KCTC 39840</strain>
    </source>
</reference>
<evidence type="ECO:0000313" key="2">
    <source>
        <dbReference type="EMBL" id="MDW5593697.1"/>
    </source>
</evidence>
<evidence type="ECO:0000313" key="3">
    <source>
        <dbReference type="Proteomes" id="UP001284601"/>
    </source>
</evidence>
<keyword evidence="3" id="KW-1185">Reference proteome</keyword>
<feature type="chain" id="PRO_5046196743" description="Delta-60 repeat domain-containing protein" evidence="1">
    <location>
        <begin position="25"/>
        <end position="425"/>
    </location>
</feature>
<accession>A0ABU4HKA0</accession>